<evidence type="ECO:0000313" key="2">
    <source>
        <dbReference type="Proteomes" id="UP001595579"/>
    </source>
</evidence>
<keyword evidence="2" id="KW-1185">Reference proteome</keyword>
<evidence type="ECO:0008006" key="3">
    <source>
        <dbReference type="Google" id="ProtNLM"/>
    </source>
</evidence>
<proteinExistence type="predicted"/>
<accession>A0ABV7LKG8</accession>
<dbReference type="EMBL" id="JBHRUG010000009">
    <property type="protein sequence ID" value="MFC3282732.1"/>
    <property type="molecule type" value="Genomic_DNA"/>
</dbReference>
<gene>
    <name evidence="1" type="ORF">ACFOEV_03820</name>
</gene>
<dbReference type="SUPFAM" id="SSF89260">
    <property type="entry name" value="Collagen-binding domain"/>
    <property type="match status" value="1"/>
</dbReference>
<dbReference type="RefSeq" id="WP_386771772.1">
    <property type="nucleotide sequence ID" value="NZ_JBHRUG010000009.1"/>
</dbReference>
<sequence length="466" mass="50067">MPTTSTPRVLFPLATLSVGLVIGWFAADRLGNAAPTDTSSVESEPLTLEDTYRGEITSASGLNANDGSRFERLTLALEADTLVELELGGVLNGTLALYDDEGSFLTASPDDGMSARLHQRIAHDGNYILAVSGRDRHSYGPFRITGRPLETRDSGPLTLDDPVHGWLQDDANAYDIEIQQAGLYRIEMRSDDLDAYLALSGPGGMTLEDDDSGGDLDAQLSGYLEAGHYQLEARTVQSQGRGLYTLALTTRDLPGGIELQHGGDLLFDQPLHGWYSGESLEYRLDIAEPTLVNIDMLSDDLDAYLEVSGNNITLDNDDGGDGYNARIHSLLSPGTYTVKAKGYGGSDTGLFTLQAAASDLADTDNGVIEIGSTVAGQLNGGSHDYYRFRVEQAGQYTIEMTSSTVDAYLVLQGNGLFVEDDDGGGDYDARIQTYLEPGDYHVIARSFDTSEGGPYRLGIRPAGAML</sequence>
<reference evidence="2" key="1">
    <citation type="journal article" date="2019" name="Int. J. Syst. Evol. Microbiol.">
        <title>The Global Catalogue of Microorganisms (GCM) 10K type strain sequencing project: providing services to taxonomists for standard genome sequencing and annotation.</title>
        <authorList>
            <consortium name="The Broad Institute Genomics Platform"/>
            <consortium name="The Broad Institute Genome Sequencing Center for Infectious Disease"/>
            <person name="Wu L."/>
            <person name="Ma J."/>
        </authorList>
    </citation>
    <scope>NUCLEOTIDE SEQUENCE [LARGE SCALE GENOMIC DNA]</scope>
    <source>
        <strain evidence="2">CECT 7698</strain>
    </source>
</reference>
<evidence type="ECO:0000313" key="1">
    <source>
        <dbReference type="EMBL" id="MFC3282732.1"/>
    </source>
</evidence>
<dbReference type="Gene3D" id="2.60.120.380">
    <property type="match status" value="3"/>
</dbReference>
<comment type="caution">
    <text evidence="1">The sequence shown here is derived from an EMBL/GenBank/DDBJ whole genome shotgun (WGS) entry which is preliminary data.</text>
</comment>
<dbReference type="Proteomes" id="UP001595579">
    <property type="component" value="Unassembled WGS sequence"/>
</dbReference>
<protein>
    <recommendedName>
        <fullName evidence="3">Peptidase C-terminal archaeal/bacterial domain-containing protein</fullName>
    </recommendedName>
</protein>
<name>A0ABV7LKG8_9GAMM</name>
<organism evidence="1 2">
    <name type="scientific">Litchfieldella rifensis</name>
    <dbReference type="NCBI Taxonomy" id="762643"/>
    <lineage>
        <taxon>Bacteria</taxon>
        <taxon>Pseudomonadati</taxon>
        <taxon>Pseudomonadota</taxon>
        <taxon>Gammaproteobacteria</taxon>
        <taxon>Oceanospirillales</taxon>
        <taxon>Halomonadaceae</taxon>
        <taxon>Litchfieldella</taxon>
    </lineage>
</organism>